<keyword evidence="5" id="KW-0998">Cell outer membrane</keyword>
<evidence type="ECO:0000313" key="9">
    <source>
        <dbReference type="Proteomes" id="UP000600214"/>
    </source>
</evidence>
<name>A0ABQ1YDG7_9BACT</name>
<organism evidence="8 9">
    <name type="scientific">Dyadobacter endophyticus</name>
    <dbReference type="NCBI Taxonomy" id="1749036"/>
    <lineage>
        <taxon>Bacteria</taxon>
        <taxon>Pseudomonadati</taxon>
        <taxon>Bacteroidota</taxon>
        <taxon>Cytophagia</taxon>
        <taxon>Cytophagales</taxon>
        <taxon>Spirosomataceae</taxon>
        <taxon>Dyadobacter</taxon>
    </lineage>
</organism>
<accession>A0ABQ1YDG7</accession>
<evidence type="ECO:0000313" key="8">
    <source>
        <dbReference type="EMBL" id="GGH20364.1"/>
    </source>
</evidence>
<dbReference type="RefSeq" id="WP_188927571.1">
    <property type="nucleotide sequence ID" value="NZ_BMIA01000001.1"/>
</dbReference>
<dbReference type="Pfam" id="PF07980">
    <property type="entry name" value="SusD_RagB"/>
    <property type="match status" value="1"/>
</dbReference>
<evidence type="ECO:0000256" key="1">
    <source>
        <dbReference type="ARBA" id="ARBA00004442"/>
    </source>
</evidence>
<evidence type="ECO:0008006" key="10">
    <source>
        <dbReference type="Google" id="ProtNLM"/>
    </source>
</evidence>
<comment type="subcellular location">
    <subcellularLocation>
        <location evidence="1">Cell outer membrane</location>
    </subcellularLocation>
</comment>
<dbReference type="EMBL" id="BMIA01000001">
    <property type="protein sequence ID" value="GGH20364.1"/>
    <property type="molecule type" value="Genomic_DNA"/>
</dbReference>
<gene>
    <name evidence="8" type="ORF">GCM10007423_00750</name>
</gene>
<evidence type="ECO:0000256" key="5">
    <source>
        <dbReference type="ARBA" id="ARBA00023237"/>
    </source>
</evidence>
<feature type="domain" description="RagB/SusD" evidence="6">
    <location>
        <begin position="329"/>
        <end position="446"/>
    </location>
</feature>
<dbReference type="InterPro" id="IPR012944">
    <property type="entry name" value="SusD_RagB_dom"/>
</dbReference>
<keyword evidence="4" id="KW-0472">Membrane</keyword>
<dbReference type="Gene3D" id="1.25.40.390">
    <property type="match status" value="1"/>
</dbReference>
<dbReference type="InterPro" id="IPR033985">
    <property type="entry name" value="SusD-like_N"/>
</dbReference>
<evidence type="ECO:0000256" key="4">
    <source>
        <dbReference type="ARBA" id="ARBA00023136"/>
    </source>
</evidence>
<dbReference type="Proteomes" id="UP000600214">
    <property type="component" value="Unassembled WGS sequence"/>
</dbReference>
<dbReference type="PROSITE" id="PS51257">
    <property type="entry name" value="PROKAR_LIPOPROTEIN"/>
    <property type="match status" value="1"/>
</dbReference>
<dbReference type="SUPFAM" id="SSF48452">
    <property type="entry name" value="TPR-like"/>
    <property type="match status" value="1"/>
</dbReference>
<protein>
    <recommendedName>
        <fullName evidence="10">SusD family protein</fullName>
    </recommendedName>
</protein>
<keyword evidence="3" id="KW-0732">Signal</keyword>
<keyword evidence="9" id="KW-1185">Reference proteome</keyword>
<evidence type="ECO:0000259" key="6">
    <source>
        <dbReference type="Pfam" id="PF07980"/>
    </source>
</evidence>
<comment type="caution">
    <text evidence="8">The sequence shown here is derived from an EMBL/GenBank/DDBJ whole genome shotgun (WGS) entry which is preliminary data.</text>
</comment>
<reference evidence="9" key="1">
    <citation type="journal article" date="2019" name="Int. J. Syst. Evol. Microbiol.">
        <title>The Global Catalogue of Microorganisms (GCM) 10K type strain sequencing project: providing services to taxonomists for standard genome sequencing and annotation.</title>
        <authorList>
            <consortium name="The Broad Institute Genomics Platform"/>
            <consortium name="The Broad Institute Genome Sequencing Center for Infectious Disease"/>
            <person name="Wu L."/>
            <person name="Ma J."/>
        </authorList>
    </citation>
    <scope>NUCLEOTIDE SEQUENCE [LARGE SCALE GENOMIC DNA]</scope>
    <source>
        <strain evidence="9">CGMCC 1.15288</strain>
    </source>
</reference>
<evidence type="ECO:0000259" key="7">
    <source>
        <dbReference type="Pfam" id="PF14322"/>
    </source>
</evidence>
<dbReference type="InterPro" id="IPR011990">
    <property type="entry name" value="TPR-like_helical_dom_sf"/>
</dbReference>
<dbReference type="Pfam" id="PF14322">
    <property type="entry name" value="SusD-like_3"/>
    <property type="match status" value="1"/>
</dbReference>
<proteinExistence type="inferred from homology"/>
<evidence type="ECO:0000256" key="2">
    <source>
        <dbReference type="ARBA" id="ARBA00006275"/>
    </source>
</evidence>
<feature type="domain" description="SusD-like N-terminal" evidence="7">
    <location>
        <begin position="20"/>
        <end position="216"/>
    </location>
</feature>
<evidence type="ECO:0000256" key="3">
    <source>
        <dbReference type="ARBA" id="ARBA00022729"/>
    </source>
</evidence>
<sequence>MKKYLIWPILAMLSGCQDSFLDVKPDKALVVPRTLADYQAVLDNFDSMNSPGLNLIAGDEFTASFQQFQSWEYVERQAYLWADDLYSGAGSADWDVPYKAVFAANLVMEGAGKLSPGPELSNLMGYAYFYRANAFYGLAQQFAPPYEAASARSQLGIPLKLTTEVTKTVPRASLLDTYQQILADLRQAAELITAESVWKNRPSRAAAYALMARVQLAMGDYESAEKSASASLALSGKLVDFNDLDPAAKLSFPNSPKDANQEVLYYNRMNFYLFFFTPYYQVDYSLYASYGSGDLRKQCYFDTLADGTVFYKGSYAGSFGFFSGLATDEVYLTRAESYARLGNTSLALSDLNALLVKRFKNGVFKPLVAATAEQALRLVIAERKKELVARGLRWADLRRLNMQEAFKTTLRRRHEGKEYVLAPGSPRYTFPIPSNEVSTSGIQQNPR</sequence>
<comment type="similarity">
    <text evidence="2">Belongs to the SusD family.</text>
</comment>